<dbReference type="EMBL" id="QGNZ01000001">
    <property type="protein sequence ID" value="PWS29303.1"/>
    <property type="molecule type" value="Genomic_DNA"/>
</dbReference>
<evidence type="ECO:0000313" key="3">
    <source>
        <dbReference type="EMBL" id="PWS29303.1"/>
    </source>
</evidence>
<keyword evidence="2" id="KW-0732">Signal</keyword>
<sequence length="319" mass="36087">MKKLFFLLSLYFSINSAFAQFHDDKNLLKTSTINLIWANGPSALRYEVANLAYNSHHWQNGGIIVVELFQKSYSTDYQKYIIENGFQQGANSGSPKVTLVESKGIKHLARVILGDPISLGTEFAGYPNYSRSIYVDCFYYSQYVVKISYLQDRVDNLTGHNQIKINLSPIGTAIEDFTAPTIPDMDLTTSGNLKIEGTGNHYVMGNVGIGTTTPKEKLAVNGNIRAKEVKVETANWPDYVFEEGYKVSTLQQLETYIKTNKHLPEMPSAKEAEKDGIDLGEMNKKLLQKVEELTLYMIEMKKENEQLKKRVEAVERTKK</sequence>
<gene>
    <name evidence="3" type="ORF">DHW03_05660</name>
</gene>
<keyword evidence="4" id="KW-1185">Reference proteome</keyword>
<evidence type="ECO:0000256" key="1">
    <source>
        <dbReference type="SAM" id="Coils"/>
    </source>
</evidence>
<dbReference type="OrthoDB" id="9808753at2"/>
<feature type="signal peptide" evidence="2">
    <location>
        <begin position="1"/>
        <end position="19"/>
    </location>
</feature>
<evidence type="ECO:0000313" key="4">
    <source>
        <dbReference type="Proteomes" id="UP000245379"/>
    </source>
</evidence>
<proteinExistence type="predicted"/>
<dbReference type="Proteomes" id="UP000245379">
    <property type="component" value="Unassembled WGS sequence"/>
</dbReference>
<keyword evidence="1" id="KW-0175">Coiled coil</keyword>
<organism evidence="3 4">
    <name type="scientific">Pedobacter yonginense</name>
    <dbReference type="NCBI Taxonomy" id="651869"/>
    <lineage>
        <taxon>Bacteria</taxon>
        <taxon>Pseudomonadati</taxon>
        <taxon>Bacteroidota</taxon>
        <taxon>Sphingobacteriia</taxon>
        <taxon>Sphingobacteriales</taxon>
        <taxon>Sphingobacteriaceae</taxon>
        <taxon>Pedobacter</taxon>
    </lineage>
</organism>
<protein>
    <submittedName>
        <fullName evidence="3">Uncharacterized protein</fullName>
    </submittedName>
</protein>
<accession>A0A317ETS8</accession>
<reference evidence="3 4" key="1">
    <citation type="submission" date="2018-05" db="EMBL/GenBank/DDBJ databases">
        <title>Pedobacter paludis sp. nov., isolated from wetland soil.</title>
        <authorList>
            <person name="Zhang Y."/>
            <person name="Wang G."/>
        </authorList>
    </citation>
    <scope>NUCLEOTIDE SEQUENCE [LARGE SCALE GENOMIC DNA]</scope>
    <source>
        <strain evidence="3 4">KCTC22721</strain>
    </source>
</reference>
<feature type="coiled-coil region" evidence="1">
    <location>
        <begin position="283"/>
        <end position="317"/>
    </location>
</feature>
<comment type="caution">
    <text evidence="3">The sequence shown here is derived from an EMBL/GenBank/DDBJ whole genome shotgun (WGS) entry which is preliminary data.</text>
</comment>
<evidence type="ECO:0000256" key="2">
    <source>
        <dbReference type="SAM" id="SignalP"/>
    </source>
</evidence>
<feature type="chain" id="PRO_5016298131" evidence="2">
    <location>
        <begin position="20"/>
        <end position="319"/>
    </location>
</feature>
<dbReference type="RefSeq" id="WP_109924732.1">
    <property type="nucleotide sequence ID" value="NZ_QGNZ01000001.1"/>
</dbReference>
<name>A0A317ETS8_9SPHI</name>
<dbReference type="AlphaFoldDB" id="A0A317ETS8"/>